<gene>
    <name evidence="2" type="ORF">UFOVP112_348</name>
</gene>
<name>A0A6J5L922_9CAUD</name>
<evidence type="ECO:0000256" key="1">
    <source>
        <dbReference type="SAM" id="MobiDB-lite"/>
    </source>
</evidence>
<dbReference type="EMBL" id="LR796233">
    <property type="protein sequence ID" value="CAB4129250.1"/>
    <property type="molecule type" value="Genomic_DNA"/>
</dbReference>
<reference evidence="2" key="1">
    <citation type="submission" date="2020-04" db="EMBL/GenBank/DDBJ databases">
        <authorList>
            <person name="Chiriac C."/>
            <person name="Salcher M."/>
            <person name="Ghai R."/>
            <person name="Kavagutti S V."/>
        </authorList>
    </citation>
    <scope>NUCLEOTIDE SEQUENCE</scope>
</reference>
<feature type="region of interest" description="Disordered" evidence="1">
    <location>
        <begin position="157"/>
        <end position="184"/>
    </location>
</feature>
<proteinExistence type="predicted"/>
<evidence type="ECO:0000313" key="2">
    <source>
        <dbReference type="EMBL" id="CAB4129250.1"/>
    </source>
</evidence>
<accession>A0A6J5L922</accession>
<organism evidence="2">
    <name type="scientific">uncultured Caudovirales phage</name>
    <dbReference type="NCBI Taxonomy" id="2100421"/>
    <lineage>
        <taxon>Viruses</taxon>
        <taxon>Duplodnaviria</taxon>
        <taxon>Heunggongvirae</taxon>
        <taxon>Uroviricota</taxon>
        <taxon>Caudoviricetes</taxon>
        <taxon>Peduoviridae</taxon>
        <taxon>Maltschvirus</taxon>
        <taxon>Maltschvirus maltsch</taxon>
    </lineage>
</organism>
<sequence>MRAREFITEATNPKDPSGQIAVHDQGMAIPVASQYAGDGQFKVTVENKPYIVTVAGFEIDQFNPGNLDSFYLTDVATGKTEHVTGAWDDPRAVAIYNNLKTNQLPALKQIYKQDIELGYRTDWEERPERLQGLALSGYNAIPADRFVKAHNDMKKVTGQQDTDLGGYQAISATKKAPGQQDTEQ</sequence>
<protein>
    <submittedName>
        <fullName evidence="2">Uncharacterized protein</fullName>
    </submittedName>
</protein>